<reference evidence="1" key="1">
    <citation type="submission" date="2021-01" db="EMBL/GenBank/DDBJ databases">
        <title>Chromosome-level genome assembly of a human fungal pathogen reveals clustering of transcriptionally co-regulated genes.</title>
        <authorList>
            <person name="Voorhies M."/>
            <person name="Cohen S."/>
            <person name="Shea T.P."/>
            <person name="Petrus S."/>
            <person name="Munoz J.F."/>
            <person name="Poplawski S."/>
            <person name="Goldman W.E."/>
            <person name="Michael T."/>
            <person name="Cuomo C.A."/>
            <person name="Sil A."/>
            <person name="Beyhan S."/>
        </authorList>
    </citation>
    <scope>NUCLEOTIDE SEQUENCE</scope>
    <source>
        <strain evidence="1">WU24</strain>
    </source>
</reference>
<dbReference type="AlphaFoldDB" id="A0A8A1MJG3"/>
<proteinExistence type="predicted"/>
<dbReference type="VEuPathDB" id="FungiDB:I7I51_02937"/>
<dbReference type="OrthoDB" id="10381534at2759"/>
<name>A0A8A1MJG3_AJECA</name>
<evidence type="ECO:0000313" key="2">
    <source>
        <dbReference type="Proteomes" id="UP000663671"/>
    </source>
</evidence>
<sequence>MELEITTAALANAGASHGSWQYPDQANRFRETLAKPHYPVGLSYAVYLTSQAMLRVFCHGRHAASSRAIAVQRAVGCSDIMLSLILLSTINSRLSVDFSVDINYPQHFAFWAS</sequence>
<organism evidence="1 2">
    <name type="scientific">Ajellomyces capsulatus</name>
    <name type="common">Darling's disease fungus</name>
    <name type="synonym">Histoplasma capsulatum</name>
    <dbReference type="NCBI Taxonomy" id="5037"/>
    <lineage>
        <taxon>Eukaryota</taxon>
        <taxon>Fungi</taxon>
        <taxon>Dikarya</taxon>
        <taxon>Ascomycota</taxon>
        <taxon>Pezizomycotina</taxon>
        <taxon>Eurotiomycetes</taxon>
        <taxon>Eurotiomycetidae</taxon>
        <taxon>Onygenales</taxon>
        <taxon>Ajellomycetaceae</taxon>
        <taxon>Histoplasma</taxon>
    </lineage>
</organism>
<dbReference type="Proteomes" id="UP000663671">
    <property type="component" value="Chromosome 6"/>
</dbReference>
<gene>
    <name evidence="1" type="ORF">I7I51_02937</name>
</gene>
<dbReference type="EMBL" id="CP069116">
    <property type="protein sequence ID" value="QSS66728.1"/>
    <property type="molecule type" value="Genomic_DNA"/>
</dbReference>
<accession>A0A8A1MJG3</accession>
<evidence type="ECO:0000313" key="1">
    <source>
        <dbReference type="EMBL" id="QSS66728.1"/>
    </source>
</evidence>
<protein>
    <submittedName>
        <fullName evidence="1">Uncharacterized protein</fullName>
    </submittedName>
</protein>